<comment type="subcellular location">
    <subcellularLocation>
        <location evidence="1">Membrane</location>
        <topology evidence="1">Lipid-anchor</topology>
    </subcellularLocation>
</comment>
<dbReference type="eggNOG" id="ENOG5030JRG">
    <property type="taxonomic scope" value="Bacteria"/>
</dbReference>
<feature type="domain" description="Spore germination protein N-terminal" evidence="9">
    <location>
        <begin position="24"/>
        <end position="193"/>
    </location>
</feature>
<feature type="domain" description="Spore germination GerAC-like C-terminal" evidence="8">
    <location>
        <begin position="213"/>
        <end position="377"/>
    </location>
</feature>
<dbReference type="GO" id="GO:0009847">
    <property type="term" value="P:spore germination"/>
    <property type="evidence" value="ECO:0007669"/>
    <property type="project" value="InterPro"/>
</dbReference>
<organism evidence="10 11">
    <name type="scientific">Evansella cellulosilytica (strain ATCC 21833 / DSM 2522 / FERM P-1141 / JCM 9156 / N-4)</name>
    <name type="common">Bacillus cellulosilyticus</name>
    <dbReference type="NCBI Taxonomy" id="649639"/>
    <lineage>
        <taxon>Bacteria</taxon>
        <taxon>Bacillati</taxon>
        <taxon>Bacillota</taxon>
        <taxon>Bacilli</taxon>
        <taxon>Bacillales</taxon>
        <taxon>Bacillaceae</taxon>
        <taxon>Evansella</taxon>
    </lineage>
</organism>
<gene>
    <name evidence="10" type="ordered locus">Bcell_4213</name>
</gene>
<sequence length="389" mass="43960">MNKLYRGIIVFTYLILLSGCWSMTEINDNAMVTIIFLDKGDDGQIELTLGFPLTNRMVPGEMGASIEGRFYTTVTKQEENIAAAYRLIQSDLPRKITWGQTKNVIIGKEFGEIGLHDCIDFLARQPSFPLGAKVFVAPGKATDITKLTPAFERFPSEVLDEFMDQDLTISITFLDFLKAYEYGGNVIVPMLTIGEEPMVSEDWKVSTWVGTGGAALFHDWKIVGTLNQSEMRGALWFHKVAREAVITIDSPTDGKPISIIVLDSKIQKRPSIDETGQLSFEITIEAVDDLLSVGSKIDINDPEIIDELEMLFAEAIKKRLERTFTITQEVGADVFLVGQYFEWHHPKEWEKLRSDWDNKYKEVTLDAHVTMKIKRHGAISNPPWVDEDE</sequence>
<evidence type="ECO:0000259" key="9">
    <source>
        <dbReference type="Pfam" id="PF25198"/>
    </source>
</evidence>
<dbReference type="STRING" id="649639.Bcell_4213"/>
<dbReference type="Gene3D" id="3.30.300.210">
    <property type="entry name" value="Nutrient germinant receptor protein C, domain 3"/>
    <property type="match status" value="1"/>
</dbReference>
<evidence type="ECO:0000313" key="10">
    <source>
        <dbReference type="EMBL" id="ADU32440.1"/>
    </source>
</evidence>
<dbReference type="Pfam" id="PF25198">
    <property type="entry name" value="Spore_GerAC_N"/>
    <property type="match status" value="1"/>
</dbReference>
<dbReference type="InterPro" id="IPR008844">
    <property type="entry name" value="Spore_GerAC-like"/>
</dbReference>
<dbReference type="Pfam" id="PF05504">
    <property type="entry name" value="Spore_GerAC"/>
    <property type="match status" value="1"/>
</dbReference>
<dbReference type="InterPro" id="IPR057336">
    <property type="entry name" value="GerAC_N"/>
</dbReference>
<keyword evidence="4" id="KW-0732">Signal</keyword>
<dbReference type="HOGENOM" id="CLU_051140_0_0_9"/>
<name>E6TYZ7_EVAC2</name>
<evidence type="ECO:0000256" key="7">
    <source>
        <dbReference type="ARBA" id="ARBA00023288"/>
    </source>
</evidence>
<reference evidence="10" key="1">
    <citation type="submission" date="2010-12" db="EMBL/GenBank/DDBJ databases">
        <title>Complete sequence of Bacillus cellulosilyticus DSM 2522.</title>
        <authorList>
            <consortium name="US DOE Joint Genome Institute"/>
            <person name="Lucas S."/>
            <person name="Copeland A."/>
            <person name="Lapidus A."/>
            <person name="Cheng J.-F."/>
            <person name="Bruce D."/>
            <person name="Goodwin L."/>
            <person name="Pitluck S."/>
            <person name="Chertkov O."/>
            <person name="Detter J.C."/>
            <person name="Han C."/>
            <person name="Tapia R."/>
            <person name="Land M."/>
            <person name="Hauser L."/>
            <person name="Jeffries C."/>
            <person name="Kyrpides N."/>
            <person name="Ivanova N."/>
            <person name="Mikhailova N."/>
            <person name="Brumm P."/>
            <person name="Mead D."/>
            <person name="Woyke T."/>
        </authorList>
    </citation>
    <scope>NUCLEOTIDE SEQUENCE [LARGE SCALE GENOMIC DNA]</scope>
    <source>
        <strain evidence="10">DSM 2522</strain>
    </source>
</reference>
<keyword evidence="7" id="KW-0449">Lipoprotein</keyword>
<keyword evidence="5" id="KW-0472">Membrane</keyword>
<keyword evidence="11" id="KW-1185">Reference proteome</keyword>
<comment type="similarity">
    <text evidence="2">Belongs to the GerABKC lipoprotein family.</text>
</comment>
<evidence type="ECO:0000313" key="11">
    <source>
        <dbReference type="Proteomes" id="UP000001401"/>
    </source>
</evidence>
<evidence type="ECO:0000259" key="8">
    <source>
        <dbReference type="Pfam" id="PF05504"/>
    </source>
</evidence>
<accession>E6TYZ7</accession>
<dbReference type="KEGG" id="bco:Bcell_4213"/>
<dbReference type="PANTHER" id="PTHR35789:SF1">
    <property type="entry name" value="SPORE GERMINATION PROTEIN B3"/>
    <property type="match status" value="1"/>
</dbReference>
<evidence type="ECO:0000256" key="1">
    <source>
        <dbReference type="ARBA" id="ARBA00004635"/>
    </source>
</evidence>
<dbReference type="OrthoDB" id="9816067at2"/>
<dbReference type="PANTHER" id="PTHR35789">
    <property type="entry name" value="SPORE GERMINATION PROTEIN B3"/>
    <property type="match status" value="1"/>
</dbReference>
<evidence type="ECO:0000256" key="6">
    <source>
        <dbReference type="ARBA" id="ARBA00023139"/>
    </source>
</evidence>
<keyword evidence="6" id="KW-0564">Palmitate</keyword>
<dbReference type="EMBL" id="CP002394">
    <property type="protein sequence ID" value="ADU32440.1"/>
    <property type="molecule type" value="Genomic_DNA"/>
</dbReference>
<evidence type="ECO:0000256" key="5">
    <source>
        <dbReference type="ARBA" id="ARBA00023136"/>
    </source>
</evidence>
<dbReference type="PROSITE" id="PS51257">
    <property type="entry name" value="PROKAR_LIPOPROTEIN"/>
    <property type="match status" value="1"/>
</dbReference>
<evidence type="ECO:0000256" key="3">
    <source>
        <dbReference type="ARBA" id="ARBA00022544"/>
    </source>
</evidence>
<dbReference type="RefSeq" id="WP_013490766.1">
    <property type="nucleotide sequence ID" value="NC_014829.1"/>
</dbReference>
<proteinExistence type="inferred from homology"/>
<dbReference type="InterPro" id="IPR046953">
    <property type="entry name" value="Spore_GerAC-like_C"/>
</dbReference>
<dbReference type="AlphaFoldDB" id="E6TYZ7"/>
<dbReference type="Proteomes" id="UP000001401">
    <property type="component" value="Chromosome"/>
</dbReference>
<keyword evidence="3" id="KW-0309">Germination</keyword>
<protein>
    <submittedName>
        <fullName evidence="10">Germination protein, Ger(X)C family</fullName>
    </submittedName>
</protein>
<dbReference type="GO" id="GO:0016020">
    <property type="term" value="C:membrane"/>
    <property type="evidence" value="ECO:0007669"/>
    <property type="project" value="UniProtKB-SubCell"/>
</dbReference>
<evidence type="ECO:0000256" key="2">
    <source>
        <dbReference type="ARBA" id="ARBA00007886"/>
    </source>
</evidence>
<dbReference type="NCBIfam" id="TIGR02887">
    <property type="entry name" value="spore_ger_x_C"/>
    <property type="match status" value="1"/>
</dbReference>
<evidence type="ECO:0000256" key="4">
    <source>
        <dbReference type="ARBA" id="ARBA00022729"/>
    </source>
</evidence>
<dbReference type="InterPro" id="IPR038501">
    <property type="entry name" value="Spore_GerAC_C_sf"/>
</dbReference>